<dbReference type="CDD" id="cd00063">
    <property type="entry name" value="FN3"/>
    <property type="match status" value="1"/>
</dbReference>
<organism evidence="3 4">
    <name type="scientific">Candidatus Sulfotelmatobacter kueseliae</name>
    <dbReference type="NCBI Taxonomy" id="2042962"/>
    <lineage>
        <taxon>Bacteria</taxon>
        <taxon>Pseudomonadati</taxon>
        <taxon>Acidobacteriota</taxon>
        <taxon>Terriglobia</taxon>
        <taxon>Terriglobales</taxon>
        <taxon>Candidatus Korobacteraceae</taxon>
        <taxon>Candidatus Sulfotelmatobacter</taxon>
    </lineage>
</organism>
<dbReference type="SUPFAM" id="SSF49265">
    <property type="entry name" value="Fibronectin type III"/>
    <property type="match status" value="1"/>
</dbReference>
<name>A0A2U3KFH8_9BACT</name>
<dbReference type="OrthoDB" id="6044697at2"/>
<protein>
    <recommendedName>
        <fullName evidence="2">Fibronectin type-III domain-containing protein</fullName>
    </recommendedName>
</protein>
<feature type="domain" description="Fibronectin type-III" evidence="2">
    <location>
        <begin position="351"/>
        <end position="438"/>
    </location>
</feature>
<evidence type="ECO:0000256" key="1">
    <source>
        <dbReference type="SAM" id="Phobius"/>
    </source>
</evidence>
<dbReference type="InterPro" id="IPR017853">
    <property type="entry name" value="GH"/>
</dbReference>
<dbReference type="AlphaFoldDB" id="A0A2U3KFH8"/>
<gene>
    <name evidence="3" type="ORF">SBA1_20132</name>
</gene>
<keyword evidence="1" id="KW-0472">Membrane</keyword>
<accession>A0A2U3KFH8</accession>
<dbReference type="SUPFAM" id="SSF51445">
    <property type="entry name" value="(Trans)glycosidases"/>
    <property type="match status" value="1"/>
</dbReference>
<dbReference type="Pfam" id="PF14488">
    <property type="entry name" value="DUF4434"/>
    <property type="match status" value="1"/>
</dbReference>
<proteinExistence type="predicted"/>
<keyword evidence="1" id="KW-1133">Transmembrane helix</keyword>
<dbReference type="Pfam" id="PF00041">
    <property type="entry name" value="fn3"/>
    <property type="match status" value="1"/>
</dbReference>
<dbReference type="Proteomes" id="UP000238701">
    <property type="component" value="Unassembled WGS sequence"/>
</dbReference>
<sequence>MPAINARRTFPRSDFHLFVPSILVLILVFCCYPVAGANSQCARPALRGSFLQPALGDSWTLEQWRDEFQYMRDALLDQMLIQWTADSKEKTTVFPSTLAGYTQNTQHDVVERALQTADACGAQVYLGLQVNDDWWTNYIDDASWLQNEATTANALADDIWQRYQHHPSFAGWYLPFEVDNVETSSPQWDNLVVFYRTVGNHLHKLAPGKPVVISPFYNTSEGLTPSQWQTMWEYVLQRSPIDILALQDGVGAGHATKAQLPEWFSAVGNAIEHSRPSMQFWADTETYTQGYATMPIHSIVNDMRAVQPYVTNYVSFSFNHYLSPQQVNPLYYETYMDYLATGKVESVPPTPPADLTAVAVDSATIDLTWAGSTDNVGVVGYKVLRNGQHVATLYSTDTSYADSGLDAGMPYAYQVRAFDAAGNNSSWSNVASASTPPPHLYPTDIALGKPYTASMPADPGYPDTGGVELTDGILGSTNYADPAWQGRATIQAYTFTIDLGSVQVIREIRSHWLQDEQPGILFPQKITYSVSADNVTFVAVGTVKKPLPVAGPRLWWFTLTDLNSVSGRNVQVRVIPGSNAEWTFIDEIEVRQ</sequence>
<dbReference type="Gene3D" id="3.20.20.80">
    <property type="entry name" value="Glycosidases"/>
    <property type="match status" value="1"/>
</dbReference>
<dbReference type="EMBL" id="OMOD01000111">
    <property type="protein sequence ID" value="SPF38431.1"/>
    <property type="molecule type" value="Genomic_DNA"/>
</dbReference>
<evidence type="ECO:0000313" key="3">
    <source>
        <dbReference type="EMBL" id="SPF38431.1"/>
    </source>
</evidence>
<dbReference type="SMART" id="SM00060">
    <property type="entry name" value="FN3"/>
    <property type="match status" value="1"/>
</dbReference>
<feature type="transmembrane region" description="Helical" evidence="1">
    <location>
        <begin position="15"/>
        <end position="35"/>
    </location>
</feature>
<dbReference type="Gene3D" id="2.60.120.260">
    <property type="entry name" value="Galactose-binding domain-like"/>
    <property type="match status" value="1"/>
</dbReference>
<dbReference type="InterPro" id="IPR013783">
    <property type="entry name" value="Ig-like_fold"/>
</dbReference>
<dbReference type="PROSITE" id="PS50853">
    <property type="entry name" value="FN3"/>
    <property type="match status" value="1"/>
</dbReference>
<evidence type="ECO:0000259" key="2">
    <source>
        <dbReference type="PROSITE" id="PS50853"/>
    </source>
</evidence>
<dbReference type="SUPFAM" id="SSF49785">
    <property type="entry name" value="Galactose-binding domain-like"/>
    <property type="match status" value="1"/>
</dbReference>
<evidence type="ECO:0000313" key="4">
    <source>
        <dbReference type="Proteomes" id="UP000238701"/>
    </source>
</evidence>
<keyword evidence="1" id="KW-0812">Transmembrane</keyword>
<dbReference type="InterPro" id="IPR008979">
    <property type="entry name" value="Galactose-bd-like_sf"/>
</dbReference>
<dbReference type="InterPro" id="IPR036116">
    <property type="entry name" value="FN3_sf"/>
</dbReference>
<dbReference type="InterPro" id="IPR027849">
    <property type="entry name" value="DUF4434"/>
</dbReference>
<reference evidence="4" key="1">
    <citation type="submission" date="2018-02" db="EMBL/GenBank/DDBJ databases">
        <authorList>
            <person name="Hausmann B."/>
        </authorList>
    </citation>
    <scope>NUCLEOTIDE SEQUENCE [LARGE SCALE GENOMIC DNA]</scope>
    <source>
        <strain evidence="4">Peat soil MAG SbA1</strain>
    </source>
</reference>
<dbReference type="InterPro" id="IPR003961">
    <property type="entry name" value="FN3_dom"/>
</dbReference>
<dbReference type="Gene3D" id="2.60.40.10">
    <property type="entry name" value="Immunoglobulins"/>
    <property type="match status" value="1"/>
</dbReference>